<gene>
    <name evidence="1" type="ORF">LCGC14_2517870</name>
</gene>
<evidence type="ECO:0000313" key="1">
    <source>
        <dbReference type="EMBL" id="KKL14224.1"/>
    </source>
</evidence>
<accession>A0A0F9AXA3</accession>
<organism evidence="1">
    <name type="scientific">marine sediment metagenome</name>
    <dbReference type="NCBI Taxonomy" id="412755"/>
    <lineage>
        <taxon>unclassified sequences</taxon>
        <taxon>metagenomes</taxon>
        <taxon>ecological metagenomes</taxon>
    </lineage>
</organism>
<name>A0A0F9AXA3_9ZZZZ</name>
<comment type="caution">
    <text evidence="1">The sequence shown here is derived from an EMBL/GenBank/DDBJ whole genome shotgun (WGS) entry which is preliminary data.</text>
</comment>
<dbReference type="EMBL" id="LAZR01040545">
    <property type="protein sequence ID" value="KKL14224.1"/>
    <property type="molecule type" value="Genomic_DNA"/>
</dbReference>
<dbReference type="AlphaFoldDB" id="A0A0F9AXA3"/>
<proteinExistence type="predicted"/>
<reference evidence="1" key="1">
    <citation type="journal article" date="2015" name="Nature">
        <title>Complex archaea that bridge the gap between prokaryotes and eukaryotes.</title>
        <authorList>
            <person name="Spang A."/>
            <person name="Saw J.H."/>
            <person name="Jorgensen S.L."/>
            <person name="Zaremba-Niedzwiedzka K."/>
            <person name="Martijn J."/>
            <person name="Lind A.E."/>
            <person name="van Eijk R."/>
            <person name="Schleper C."/>
            <person name="Guy L."/>
            <person name="Ettema T.J."/>
        </authorList>
    </citation>
    <scope>NUCLEOTIDE SEQUENCE</scope>
</reference>
<sequence>MQHYGVHFLLVGGLLCNERYPVRHRCNIFMGGVCSVRMGTILWRKLMDAKDKSCHNCTHRAQGYPHPCDECQTITYDYEQYWKSDGSNWKPNRSGTDTGGK</sequence>
<protein>
    <submittedName>
        <fullName evidence="1">Uncharacterized protein</fullName>
    </submittedName>
</protein>